<dbReference type="AlphaFoldDB" id="A0A840YER1"/>
<dbReference type="PANTHER" id="PTHR44757">
    <property type="entry name" value="DIGUANYLATE CYCLASE DGCP"/>
    <property type="match status" value="1"/>
</dbReference>
<feature type="domain" description="GGDEF" evidence="3">
    <location>
        <begin position="378"/>
        <end position="511"/>
    </location>
</feature>
<dbReference type="Gene3D" id="3.30.70.270">
    <property type="match status" value="1"/>
</dbReference>
<dbReference type="SUPFAM" id="SSF55785">
    <property type="entry name" value="PYP-like sensor domain (PAS domain)"/>
    <property type="match status" value="1"/>
</dbReference>
<dbReference type="PANTHER" id="PTHR44757:SF2">
    <property type="entry name" value="BIOFILM ARCHITECTURE MAINTENANCE PROTEIN MBAA"/>
    <property type="match status" value="1"/>
</dbReference>
<dbReference type="GO" id="GO:0016020">
    <property type="term" value="C:membrane"/>
    <property type="evidence" value="ECO:0007669"/>
    <property type="project" value="InterPro"/>
</dbReference>
<feature type="domain" description="HAMP" evidence="2">
    <location>
        <begin position="163"/>
        <end position="216"/>
    </location>
</feature>
<dbReference type="InterPro" id="IPR052155">
    <property type="entry name" value="Biofilm_reg_signaling"/>
</dbReference>
<dbReference type="SUPFAM" id="SSF55073">
    <property type="entry name" value="Nucleotide cyclase"/>
    <property type="match status" value="1"/>
</dbReference>
<dbReference type="Gene3D" id="6.10.340.10">
    <property type="match status" value="1"/>
</dbReference>
<dbReference type="InterPro" id="IPR000160">
    <property type="entry name" value="GGDEF_dom"/>
</dbReference>
<dbReference type="Pfam" id="PF00990">
    <property type="entry name" value="GGDEF"/>
    <property type="match status" value="1"/>
</dbReference>
<proteinExistence type="predicted"/>
<evidence type="ECO:0000259" key="1">
    <source>
        <dbReference type="PROSITE" id="PS50883"/>
    </source>
</evidence>
<evidence type="ECO:0000259" key="2">
    <source>
        <dbReference type="PROSITE" id="PS50885"/>
    </source>
</evidence>
<keyword evidence="5" id="KW-1185">Reference proteome</keyword>
<dbReference type="SMART" id="SM00052">
    <property type="entry name" value="EAL"/>
    <property type="match status" value="1"/>
</dbReference>
<dbReference type="RefSeq" id="WP_184519163.1">
    <property type="nucleotide sequence ID" value="NZ_JACIJD010000011.1"/>
</dbReference>
<dbReference type="Pfam" id="PF00563">
    <property type="entry name" value="EAL"/>
    <property type="match status" value="1"/>
</dbReference>
<evidence type="ECO:0000259" key="3">
    <source>
        <dbReference type="PROSITE" id="PS50887"/>
    </source>
</evidence>
<reference evidence="4 5" key="1">
    <citation type="submission" date="2020-08" db="EMBL/GenBank/DDBJ databases">
        <title>Genomic Encyclopedia of Type Strains, Phase IV (KMG-IV): sequencing the most valuable type-strain genomes for metagenomic binning, comparative biology and taxonomic classification.</title>
        <authorList>
            <person name="Goeker M."/>
        </authorList>
    </citation>
    <scope>NUCLEOTIDE SEQUENCE [LARGE SCALE GENOMIC DNA]</scope>
    <source>
        <strain evidence="4 5">DSM 25622</strain>
    </source>
</reference>
<dbReference type="InterPro" id="IPR001633">
    <property type="entry name" value="EAL_dom"/>
</dbReference>
<gene>
    <name evidence="4" type="ORF">FHS87_002743</name>
</gene>
<dbReference type="InterPro" id="IPR035965">
    <property type="entry name" value="PAS-like_dom_sf"/>
</dbReference>
<dbReference type="PROSITE" id="PS51257">
    <property type="entry name" value="PROKAR_LIPOPROTEIN"/>
    <property type="match status" value="1"/>
</dbReference>
<accession>A0A840YER1</accession>
<dbReference type="Gene3D" id="3.30.450.20">
    <property type="entry name" value="PAS domain"/>
    <property type="match status" value="1"/>
</dbReference>
<dbReference type="CDD" id="cd01948">
    <property type="entry name" value="EAL"/>
    <property type="match status" value="1"/>
</dbReference>
<evidence type="ECO:0000313" key="5">
    <source>
        <dbReference type="Proteomes" id="UP000580654"/>
    </source>
</evidence>
<feature type="domain" description="EAL" evidence="1">
    <location>
        <begin position="520"/>
        <end position="770"/>
    </location>
</feature>
<dbReference type="PROSITE" id="PS50883">
    <property type="entry name" value="EAL"/>
    <property type="match status" value="1"/>
</dbReference>
<dbReference type="Pfam" id="PF00672">
    <property type="entry name" value="HAMP"/>
    <property type="match status" value="1"/>
</dbReference>
<sequence>MQRRFLARVLPALAVATASVSLACGGIIYQATWSRILDKQTRLLPALATSLAEPLWGLRYEAVQGLIEGLAADSDITSIVVRDDRGLMIASFGAETATSSAARLRQAIHRNQAHGAEVAGSVTLGVSPKRAWDDALSGLLAGFATALASGLAVLVGVVSVNRSLIVRPLNLLVSGIQKTQRDGAHHRIPDAGAGPEFDQVISAFNAMQDRLEADGRERTKLAHRLDVALTNMAQGIALYGKDGELLLVNQRYRDLLGLPPGLVAPGMSLREVIAVSLKAGIHGQQEAVRVYREQMDICARRQPARYVLELRSQRVISVSHEPLPDGGWVRTYEDITERRRSNEQIVYLARHDALTGLPNRTTFGERLEAALGDLGRGTGFAVLCLDLDRFKEVNDTLGHGVGDALLRTVAERLAACARETDTVARLGGDEFAILQTRLDHPDQATVLAQRLIDTVSAPYELDGHHVGIGLSIGIALAPQDGSAAEALLRNADMALYRAKTDGRGVHRYFEKEMDARLQARRQLEMDLRHAITAQEFELHYQPLLCTRRQRVTGFEALVRWRHPQRGLVRPDEFIPIAEETGMITEIGEWVLRAACLQARAWPEDIKIAVNLSPAQFRKARLVETVMEALAESGLSPGRLELEITETALLNDTEMTLVVLNRLREHGVRIAMDDFGTGYSSLSYLRQFPFDKIKIDKSFVHGIAGGAEAVAIVRAVAGLGISLGVQTTAEGVETPEQLAQVTSEGCTEVQGYLFSPPRPGAETGALIARLNAAAPLGQARAG</sequence>
<dbReference type="PROSITE" id="PS50887">
    <property type="entry name" value="GGDEF"/>
    <property type="match status" value="1"/>
</dbReference>
<dbReference type="FunFam" id="3.20.20.450:FF:000001">
    <property type="entry name" value="Cyclic di-GMP phosphodiesterase yahA"/>
    <property type="match status" value="1"/>
</dbReference>
<dbReference type="EMBL" id="JACIJD010000011">
    <property type="protein sequence ID" value="MBB5694691.1"/>
    <property type="molecule type" value="Genomic_DNA"/>
</dbReference>
<dbReference type="Proteomes" id="UP000580654">
    <property type="component" value="Unassembled WGS sequence"/>
</dbReference>
<dbReference type="SMART" id="SM00267">
    <property type="entry name" value="GGDEF"/>
    <property type="match status" value="1"/>
</dbReference>
<dbReference type="NCBIfam" id="TIGR00254">
    <property type="entry name" value="GGDEF"/>
    <property type="match status" value="1"/>
</dbReference>
<dbReference type="InterPro" id="IPR003660">
    <property type="entry name" value="HAMP_dom"/>
</dbReference>
<dbReference type="InterPro" id="IPR043128">
    <property type="entry name" value="Rev_trsase/Diguanyl_cyclase"/>
</dbReference>
<name>A0A840YER1_9PROT</name>
<organism evidence="4 5">
    <name type="scientific">Muricoccus pecuniae</name>
    <dbReference type="NCBI Taxonomy" id="693023"/>
    <lineage>
        <taxon>Bacteria</taxon>
        <taxon>Pseudomonadati</taxon>
        <taxon>Pseudomonadota</taxon>
        <taxon>Alphaproteobacteria</taxon>
        <taxon>Acetobacterales</taxon>
        <taxon>Roseomonadaceae</taxon>
        <taxon>Muricoccus</taxon>
    </lineage>
</organism>
<evidence type="ECO:0000313" key="4">
    <source>
        <dbReference type="EMBL" id="MBB5694691.1"/>
    </source>
</evidence>
<dbReference type="GO" id="GO:0007165">
    <property type="term" value="P:signal transduction"/>
    <property type="evidence" value="ECO:0007669"/>
    <property type="project" value="InterPro"/>
</dbReference>
<dbReference type="PROSITE" id="PS50885">
    <property type="entry name" value="HAMP"/>
    <property type="match status" value="1"/>
</dbReference>
<dbReference type="InterPro" id="IPR029787">
    <property type="entry name" value="Nucleotide_cyclase"/>
</dbReference>
<comment type="caution">
    <text evidence="4">The sequence shown here is derived from an EMBL/GenBank/DDBJ whole genome shotgun (WGS) entry which is preliminary data.</text>
</comment>
<dbReference type="InterPro" id="IPR035919">
    <property type="entry name" value="EAL_sf"/>
</dbReference>
<dbReference type="SUPFAM" id="SSF141868">
    <property type="entry name" value="EAL domain-like"/>
    <property type="match status" value="1"/>
</dbReference>
<protein>
    <submittedName>
        <fullName evidence="4">Diguanylate cyclase (GGDEF)-like protein</fullName>
    </submittedName>
</protein>
<dbReference type="CDD" id="cd01949">
    <property type="entry name" value="GGDEF"/>
    <property type="match status" value="1"/>
</dbReference>
<dbReference type="Gene3D" id="3.20.20.450">
    <property type="entry name" value="EAL domain"/>
    <property type="match status" value="1"/>
</dbReference>
<dbReference type="Pfam" id="PF12860">
    <property type="entry name" value="PAS_7"/>
    <property type="match status" value="1"/>
</dbReference>